<keyword evidence="1" id="KW-0812">Transmembrane</keyword>
<evidence type="ECO:0000313" key="2">
    <source>
        <dbReference type="Proteomes" id="UP000017840"/>
    </source>
</evidence>
<keyword evidence="2" id="KW-1185">Reference proteome</keyword>
<sequence length="62" mass="6597">MTSAAFLGTVAFAAGAGLTTFFAPCAFPLLPGYVGYYVHQSEDETPGVVWGRQPRRSLDIST</sequence>
<dbReference type="PATRIC" id="fig|1324957.4.peg.424"/>
<gene>
    <name evidence="1" type="ORF">K933_02106</name>
</gene>
<dbReference type="AlphaFoldDB" id="V4HG93"/>
<keyword evidence="1" id="KW-0472">Membrane</keyword>
<dbReference type="eggNOG" id="arCOG04522">
    <property type="taxonomic scope" value="Archaea"/>
</dbReference>
<dbReference type="Proteomes" id="UP000017840">
    <property type="component" value="Unassembled WGS sequence"/>
</dbReference>
<organism evidence="1 2">
    <name type="scientific">Candidatus Halobonum tyrrellensis G22</name>
    <dbReference type="NCBI Taxonomy" id="1324957"/>
    <lineage>
        <taxon>Archaea</taxon>
        <taxon>Methanobacteriati</taxon>
        <taxon>Methanobacteriota</taxon>
        <taxon>Stenosarchaea group</taxon>
        <taxon>Halobacteria</taxon>
        <taxon>Halobacteriales</taxon>
        <taxon>Haloferacaceae</taxon>
        <taxon>Candidatus Halobonum</taxon>
    </lineage>
</organism>
<evidence type="ECO:0000313" key="1">
    <source>
        <dbReference type="EMBL" id="ESP89740.1"/>
    </source>
</evidence>
<dbReference type="EMBL" id="ASGZ01000005">
    <property type="protein sequence ID" value="ESP89740.1"/>
    <property type="molecule type" value="Genomic_DNA"/>
</dbReference>
<proteinExistence type="predicted"/>
<dbReference type="STRING" id="1324957.K933_02106"/>
<name>V4HG93_9EURY</name>
<comment type="caution">
    <text evidence="1">The sequence shown here is derived from an EMBL/GenBank/DDBJ whole genome shotgun (WGS) entry which is preliminary data.</text>
</comment>
<reference evidence="1 2" key="1">
    <citation type="journal article" date="2013" name="Genome Announc.">
        <title>Draft Genome Sequence of 'Candidatus Halobonum tyrrellensis' Strain G22, Isolated from the Hypersaline Waters of Lake Tyrrell, Australia.</title>
        <authorList>
            <person name="Ugalde J.A."/>
            <person name="Narasingarao P."/>
            <person name="Kuo S."/>
            <person name="Podell S."/>
            <person name="Allen E.E."/>
        </authorList>
    </citation>
    <scope>NUCLEOTIDE SEQUENCE [LARGE SCALE GENOMIC DNA]</scope>
    <source>
        <strain evidence="1 2">G22</strain>
    </source>
</reference>
<accession>V4HG93</accession>
<protein>
    <submittedName>
        <fullName evidence="1">Cytochrome C biogenesis protein transmembrane region/thiol-disulfide transporter</fullName>
    </submittedName>
</protein>